<dbReference type="GO" id="GO:0005634">
    <property type="term" value="C:nucleus"/>
    <property type="evidence" value="ECO:0007669"/>
    <property type="project" value="TreeGrafter"/>
</dbReference>
<feature type="region of interest" description="Disordered" evidence="5">
    <location>
        <begin position="584"/>
        <end position="684"/>
    </location>
</feature>
<organism evidence="7 8">
    <name type="scientific">Fibroporia radiculosa</name>
    <dbReference type="NCBI Taxonomy" id="599839"/>
    <lineage>
        <taxon>Eukaryota</taxon>
        <taxon>Fungi</taxon>
        <taxon>Dikarya</taxon>
        <taxon>Basidiomycota</taxon>
        <taxon>Agaricomycotina</taxon>
        <taxon>Agaricomycetes</taxon>
        <taxon>Polyporales</taxon>
        <taxon>Fibroporiaceae</taxon>
        <taxon>Fibroporia</taxon>
    </lineage>
</organism>
<evidence type="ECO:0000259" key="6">
    <source>
        <dbReference type="PROSITE" id="PS50048"/>
    </source>
</evidence>
<evidence type="ECO:0000256" key="5">
    <source>
        <dbReference type="SAM" id="MobiDB-lite"/>
    </source>
</evidence>
<dbReference type="InterPro" id="IPR036864">
    <property type="entry name" value="Zn2-C6_fun-type_DNA-bd_sf"/>
</dbReference>
<dbReference type="Gene3D" id="4.10.240.10">
    <property type="entry name" value="Zn(2)-C6 fungal-type DNA-binding domain"/>
    <property type="match status" value="1"/>
</dbReference>
<dbReference type="OrthoDB" id="39175at2759"/>
<dbReference type="InterPro" id="IPR001138">
    <property type="entry name" value="Zn2Cys6_DnaBD"/>
</dbReference>
<feature type="compositionally biased region" description="Pro residues" evidence="5">
    <location>
        <begin position="631"/>
        <end position="657"/>
    </location>
</feature>
<keyword evidence="8" id="KW-1185">Reference proteome</keyword>
<feature type="domain" description="Zn(2)-C6 fungal-type" evidence="6">
    <location>
        <begin position="555"/>
        <end position="585"/>
    </location>
</feature>
<feature type="compositionally biased region" description="Basic and acidic residues" evidence="5">
    <location>
        <begin position="541"/>
        <end position="552"/>
    </location>
</feature>
<dbReference type="HOGENOM" id="CLU_375994_0_0_1"/>
<dbReference type="PRINTS" id="PR00755">
    <property type="entry name" value="AFLATOXINBRP"/>
</dbReference>
<feature type="compositionally biased region" description="Basic residues" evidence="5">
    <location>
        <begin position="589"/>
        <end position="605"/>
    </location>
</feature>
<evidence type="ECO:0000313" key="7">
    <source>
        <dbReference type="EMBL" id="CCM03490.1"/>
    </source>
</evidence>
<dbReference type="GO" id="GO:0000978">
    <property type="term" value="F:RNA polymerase II cis-regulatory region sequence-specific DNA binding"/>
    <property type="evidence" value="ECO:0007669"/>
    <property type="project" value="TreeGrafter"/>
</dbReference>
<feature type="compositionally biased region" description="Low complexity" evidence="5">
    <location>
        <begin position="413"/>
        <end position="422"/>
    </location>
</feature>
<dbReference type="GeneID" id="24098401"/>
<evidence type="ECO:0000313" key="8">
    <source>
        <dbReference type="Proteomes" id="UP000006352"/>
    </source>
</evidence>
<dbReference type="GO" id="GO:0000435">
    <property type="term" value="P:positive regulation of transcription from RNA polymerase II promoter by galactose"/>
    <property type="evidence" value="ECO:0007669"/>
    <property type="project" value="TreeGrafter"/>
</dbReference>
<evidence type="ECO:0000256" key="1">
    <source>
        <dbReference type="ARBA" id="ARBA00023015"/>
    </source>
</evidence>
<feature type="compositionally biased region" description="Basic and acidic residues" evidence="5">
    <location>
        <begin position="365"/>
        <end position="376"/>
    </location>
</feature>
<feature type="region of interest" description="Disordered" evidence="5">
    <location>
        <begin position="119"/>
        <end position="184"/>
    </location>
</feature>
<feature type="compositionally biased region" description="Low complexity" evidence="5">
    <location>
        <begin position="131"/>
        <end position="151"/>
    </location>
</feature>
<proteinExistence type="predicted"/>
<dbReference type="Pfam" id="PF00172">
    <property type="entry name" value="Zn_clus"/>
    <property type="match status" value="1"/>
</dbReference>
<feature type="compositionally biased region" description="Pro residues" evidence="5">
    <location>
        <begin position="321"/>
        <end position="331"/>
    </location>
</feature>
<keyword evidence="3" id="KW-0804">Transcription</keyword>
<evidence type="ECO:0000256" key="2">
    <source>
        <dbReference type="ARBA" id="ARBA00023125"/>
    </source>
</evidence>
<feature type="compositionally biased region" description="Low complexity" evidence="5">
    <location>
        <begin position="1"/>
        <end position="20"/>
    </location>
</feature>
<dbReference type="InParanoid" id="J4GRC5"/>
<dbReference type="CDD" id="cd00067">
    <property type="entry name" value="GAL4"/>
    <property type="match status" value="1"/>
</dbReference>
<dbReference type="PANTHER" id="PTHR47424:SF3">
    <property type="entry name" value="REGULATORY PROTEIN GAL4"/>
    <property type="match status" value="1"/>
</dbReference>
<feature type="compositionally biased region" description="Low complexity" evidence="5">
    <location>
        <begin position="42"/>
        <end position="63"/>
    </location>
</feature>
<name>J4GRC5_9APHY</name>
<keyword evidence="2" id="KW-0238">DNA-binding</keyword>
<dbReference type="SMART" id="SM00066">
    <property type="entry name" value="GAL4"/>
    <property type="match status" value="1"/>
</dbReference>
<evidence type="ECO:0000256" key="3">
    <source>
        <dbReference type="ARBA" id="ARBA00023163"/>
    </source>
</evidence>
<dbReference type="SUPFAM" id="SSF57701">
    <property type="entry name" value="Zn2/Cys6 DNA-binding domain"/>
    <property type="match status" value="1"/>
</dbReference>
<dbReference type="GO" id="GO:0008270">
    <property type="term" value="F:zinc ion binding"/>
    <property type="evidence" value="ECO:0007669"/>
    <property type="project" value="InterPro"/>
</dbReference>
<keyword evidence="1" id="KW-0805">Transcription regulation</keyword>
<dbReference type="AlphaFoldDB" id="J4GRC5"/>
<feature type="compositionally biased region" description="Gly residues" evidence="5">
    <location>
        <begin position="80"/>
        <end position="90"/>
    </location>
</feature>
<accession>J4GRC5</accession>
<protein>
    <recommendedName>
        <fullName evidence="6">Zn(2)-C6 fungal-type domain-containing protein</fullName>
    </recommendedName>
</protein>
<feature type="compositionally biased region" description="Low complexity" evidence="5">
    <location>
        <begin position="606"/>
        <end position="630"/>
    </location>
</feature>
<sequence length="738" mass="80352">MTTPSALAAAVANALRASRSMQERRPADKGAQSCPFGLPDMQSSRRGQGKRQSSLPSSLHPHLVSGQTSTTSEKDPPPEGGGTGREGAGGHASSWEGSYTFPPVRSFRDAPFFPVTLNPAAFEEGSGSGGSRNRSQSPEPAPASRSAPPQAGTRSQQLPAVVLPPLPSREPLETGQTDPVRFTPGRLRATPFLESHTSSTSSNIFPFEYEPHRYGLYEPPRLYSEIRRSANQPPPLSFIVTEPEEGEPGPSTQGRRTVSQEHEYPQRAAVPVSAQDQPLEYRLAPFLHPYPQFVEGPQPTQLSPFVDWPRLPTFEYHPPEGRPPNLPPPPDQASGVRAPSEARSSSRERPIRGIPYRSYFSPEATRAERRTPDSGHQEQGNASDIERRESRRAEKRRRVEPVPDEPAPRRFDAPAPRSFPPSGAETRSGGPVRADAASYHEFPRWADSPAAVAAVSHRSVGRSPFDVEPSRAEDPYPWTPAEWPPFLSEARFSHQSSGTSGDDGEDTEESVGRGKARGVDLEEQQPEAASGGTSSAAPPDENERPRKISRKTEVACHFCRRRKLRCDGQRPTCRHCMQRGFVCEYADRPRRRGPGKAPKGSKRGARQTSAGSRKAAAGSKASEATGSSSREPPPPRSPLPRPLLPPPSRPPRSPPPGYEAVAPPSYEEFAAPAGTGGMPAGGQAQDASVVLPHFTRLYVTSGPRLHPVEPYLEEFYDADDYLNLTDAEEEGETPPRPR</sequence>
<dbReference type="RefSeq" id="XP_012182773.1">
    <property type="nucleotide sequence ID" value="XM_012327383.1"/>
</dbReference>
<feature type="region of interest" description="Disordered" evidence="5">
    <location>
        <begin position="449"/>
        <end position="552"/>
    </location>
</feature>
<dbReference type="PROSITE" id="PS50048">
    <property type="entry name" value="ZN2_CY6_FUNGAL_2"/>
    <property type="match status" value="1"/>
</dbReference>
<reference evidence="7 8" key="1">
    <citation type="journal article" date="2012" name="Appl. Environ. Microbiol.">
        <title>Short-read sequencing for genomic analysis of the brown rot fungus Fibroporia radiculosa.</title>
        <authorList>
            <person name="Tang J.D."/>
            <person name="Perkins A.D."/>
            <person name="Sonstegard T.S."/>
            <person name="Schroeder S.G."/>
            <person name="Burgess S.C."/>
            <person name="Diehl S.V."/>
        </authorList>
    </citation>
    <scope>NUCLEOTIDE SEQUENCE [LARGE SCALE GENOMIC DNA]</scope>
    <source>
        <strain evidence="7 8">TFFH 294</strain>
    </source>
</reference>
<dbReference type="GO" id="GO:0000981">
    <property type="term" value="F:DNA-binding transcription factor activity, RNA polymerase II-specific"/>
    <property type="evidence" value="ECO:0007669"/>
    <property type="project" value="InterPro"/>
</dbReference>
<feature type="region of interest" description="Disordered" evidence="5">
    <location>
        <begin position="1"/>
        <end position="101"/>
    </location>
</feature>
<dbReference type="EMBL" id="HE797116">
    <property type="protein sequence ID" value="CCM03490.1"/>
    <property type="molecule type" value="Genomic_DNA"/>
</dbReference>
<dbReference type="STRING" id="599839.J4GRC5"/>
<feature type="compositionally biased region" description="Low complexity" evidence="5">
    <location>
        <begin position="528"/>
        <end position="537"/>
    </location>
</feature>
<dbReference type="Proteomes" id="UP000006352">
    <property type="component" value="Unassembled WGS sequence"/>
</dbReference>
<gene>
    <name evidence="7" type="ORF">FIBRA_05624</name>
</gene>
<feature type="region of interest" description="Disordered" evidence="5">
    <location>
        <begin position="228"/>
        <end position="276"/>
    </location>
</feature>
<dbReference type="PANTHER" id="PTHR47424">
    <property type="entry name" value="REGULATORY PROTEIN GAL4"/>
    <property type="match status" value="1"/>
</dbReference>
<feature type="compositionally biased region" description="Basic and acidic residues" evidence="5">
    <location>
        <begin position="384"/>
        <end position="412"/>
    </location>
</feature>
<keyword evidence="4" id="KW-0539">Nucleus</keyword>
<dbReference type="InterPro" id="IPR051127">
    <property type="entry name" value="Fungal_SecMet_Regulators"/>
</dbReference>
<feature type="region of interest" description="Disordered" evidence="5">
    <location>
        <begin position="290"/>
        <end position="435"/>
    </location>
</feature>
<dbReference type="PROSITE" id="PS00463">
    <property type="entry name" value="ZN2_CY6_FUNGAL_1"/>
    <property type="match status" value="1"/>
</dbReference>
<evidence type="ECO:0000256" key="4">
    <source>
        <dbReference type="ARBA" id="ARBA00023242"/>
    </source>
</evidence>